<evidence type="ECO:0000259" key="1">
    <source>
        <dbReference type="PROSITE" id="PS51186"/>
    </source>
</evidence>
<dbReference type="InterPro" id="IPR016181">
    <property type="entry name" value="Acyl_CoA_acyltransferase"/>
</dbReference>
<comment type="caution">
    <text evidence="2">The sequence shown here is derived from an EMBL/GenBank/DDBJ whole genome shotgun (WGS) entry which is preliminary data.</text>
</comment>
<accession>A0A4Z1E374</accession>
<reference evidence="2 3" key="1">
    <citation type="submission" date="2018-11" db="EMBL/GenBank/DDBJ databases">
        <title>Complete genome sequencing of the Actinobacteria Serinibacter sp. K3-2.</title>
        <authorList>
            <person name="Rakitin A.L."/>
            <person name="Beletsky A.V."/>
            <person name="Mardanov A.V."/>
            <person name="Ravin N.V."/>
            <person name="Gromova A.S."/>
            <person name="Filippova S.N."/>
            <person name="Gal'Chenko V.F."/>
        </authorList>
    </citation>
    <scope>NUCLEOTIDE SEQUENCE [LARGE SCALE GENOMIC DNA]</scope>
    <source>
        <strain evidence="2 3">K3-2</strain>
    </source>
</reference>
<evidence type="ECO:0000313" key="2">
    <source>
        <dbReference type="EMBL" id="TGO04903.1"/>
    </source>
</evidence>
<feature type="domain" description="N-acetyltransferase" evidence="1">
    <location>
        <begin position="8"/>
        <end position="140"/>
    </location>
</feature>
<dbReference type="Pfam" id="PF13508">
    <property type="entry name" value="Acetyltransf_7"/>
    <property type="match status" value="1"/>
</dbReference>
<dbReference type="PROSITE" id="PS51186">
    <property type="entry name" value="GNAT"/>
    <property type="match status" value="1"/>
</dbReference>
<name>A0A4Z1E374_9MICO</name>
<protein>
    <submittedName>
        <fullName evidence="2">AttT protein</fullName>
    </submittedName>
</protein>
<dbReference type="CDD" id="cd04301">
    <property type="entry name" value="NAT_SF"/>
    <property type="match status" value="1"/>
</dbReference>
<dbReference type="Gene3D" id="3.40.630.30">
    <property type="match status" value="1"/>
</dbReference>
<gene>
    <name evidence="2" type="ORF">SERN_2496</name>
</gene>
<dbReference type="EMBL" id="RHPJ01000003">
    <property type="protein sequence ID" value="TGO04903.1"/>
    <property type="molecule type" value="Genomic_DNA"/>
</dbReference>
<organism evidence="2 3">
    <name type="scientific">Serinibacter arcticus</name>
    <dbReference type="NCBI Taxonomy" id="1655435"/>
    <lineage>
        <taxon>Bacteria</taxon>
        <taxon>Bacillati</taxon>
        <taxon>Actinomycetota</taxon>
        <taxon>Actinomycetes</taxon>
        <taxon>Micrococcales</taxon>
        <taxon>Beutenbergiaceae</taxon>
        <taxon>Serinibacter</taxon>
    </lineage>
</organism>
<dbReference type="Proteomes" id="UP000297318">
    <property type="component" value="Unassembled WGS sequence"/>
</dbReference>
<sequence length="140" mass="15145">MPPDADPYALVIAPPPLTDYLELRRRSGLTPVTPPQGEGALSGSWYFCHVRHADDGVVAMGRIIGDGGWYFHLADMATLPQHQRHGLGARVLGALLARIDEVAPPGAYVTLMADEPGRPLYARHGFVPTAPRSIGMRLAR</sequence>
<proteinExistence type="predicted"/>
<dbReference type="OrthoDB" id="3190820at2"/>
<dbReference type="AlphaFoldDB" id="A0A4Z1E374"/>
<dbReference type="InterPro" id="IPR000182">
    <property type="entry name" value="GNAT_dom"/>
</dbReference>
<evidence type="ECO:0000313" key="3">
    <source>
        <dbReference type="Proteomes" id="UP000297318"/>
    </source>
</evidence>
<keyword evidence="3" id="KW-1185">Reference proteome</keyword>
<dbReference type="SUPFAM" id="SSF55729">
    <property type="entry name" value="Acyl-CoA N-acyltransferases (Nat)"/>
    <property type="match status" value="1"/>
</dbReference>
<dbReference type="RefSeq" id="WP_135850433.1">
    <property type="nucleotide sequence ID" value="NZ_RHPJ01000003.1"/>
</dbReference>
<dbReference type="GO" id="GO:0016747">
    <property type="term" value="F:acyltransferase activity, transferring groups other than amino-acyl groups"/>
    <property type="evidence" value="ECO:0007669"/>
    <property type="project" value="InterPro"/>
</dbReference>